<reference evidence="1" key="2">
    <citation type="journal article" date="2023" name="BMC Genomics">
        <title>Pest status, molecular evolution, and epigenetic factors derived from the genome assembly of Frankliniella fusca, a thysanopteran phytovirus vector.</title>
        <authorList>
            <person name="Catto M.A."/>
            <person name="Labadie P.E."/>
            <person name="Jacobson A.L."/>
            <person name="Kennedy G.G."/>
            <person name="Srinivasan R."/>
            <person name="Hunt B.G."/>
        </authorList>
    </citation>
    <scope>NUCLEOTIDE SEQUENCE</scope>
    <source>
        <strain evidence="1">PL_HMW_Pooled</strain>
    </source>
</reference>
<reference evidence="1" key="1">
    <citation type="submission" date="2021-07" db="EMBL/GenBank/DDBJ databases">
        <authorList>
            <person name="Catto M.A."/>
            <person name="Jacobson A."/>
            <person name="Kennedy G."/>
            <person name="Labadie P."/>
            <person name="Hunt B.G."/>
            <person name="Srinivasan R."/>
        </authorList>
    </citation>
    <scope>NUCLEOTIDE SEQUENCE</scope>
    <source>
        <strain evidence="1">PL_HMW_Pooled</strain>
        <tissue evidence="1">Head</tissue>
    </source>
</reference>
<protein>
    <submittedName>
        <fullName evidence="1">Phosphoglycerate mutase 2</fullName>
    </submittedName>
</protein>
<evidence type="ECO:0000313" key="2">
    <source>
        <dbReference type="Proteomes" id="UP001219518"/>
    </source>
</evidence>
<organism evidence="1 2">
    <name type="scientific">Frankliniella fusca</name>
    <dbReference type="NCBI Taxonomy" id="407009"/>
    <lineage>
        <taxon>Eukaryota</taxon>
        <taxon>Metazoa</taxon>
        <taxon>Ecdysozoa</taxon>
        <taxon>Arthropoda</taxon>
        <taxon>Hexapoda</taxon>
        <taxon>Insecta</taxon>
        <taxon>Pterygota</taxon>
        <taxon>Neoptera</taxon>
        <taxon>Paraneoptera</taxon>
        <taxon>Thysanoptera</taxon>
        <taxon>Terebrantia</taxon>
        <taxon>Thripoidea</taxon>
        <taxon>Thripidae</taxon>
        <taxon>Frankliniella</taxon>
    </lineage>
</organism>
<dbReference type="EMBL" id="JAHWGI010001169">
    <property type="protein sequence ID" value="KAK3924251.1"/>
    <property type="molecule type" value="Genomic_DNA"/>
</dbReference>
<gene>
    <name evidence="1" type="ORF">KUF71_002522</name>
</gene>
<dbReference type="AlphaFoldDB" id="A0AAE1HMS8"/>
<proteinExistence type="predicted"/>
<name>A0AAE1HMS8_9NEOP</name>
<evidence type="ECO:0000313" key="1">
    <source>
        <dbReference type="EMBL" id="KAK3924251.1"/>
    </source>
</evidence>
<keyword evidence="2" id="KW-1185">Reference proteome</keyword>
<accession>A0AAE1HMS8</accession>
<sequence>MSADALRLNQTALRLGRLLLLHRGGIVGANLAGVAQEASRKHVKCAKKSFDIFAKGATKLRVFGTSQGVR</sequence>
<comment type="caution">
    <text evidence="1">The sequence shown here is derived from an EMBL/GenBank/DDBJ whole genome shotgun (WGS) entry which is preliminary data.</text>
</comment>
<dbReference type="Proteomes" id="UP001219518">
    <property type="component" value="Unassembled WGS sequence"/>
</dbReference>